<accession>A0A550C7M6</accession>
<comment type="caution">
    <text evidence="2">The sequence shown here is derived from an EMBL/GenBank/DDBJ whole genome shotgun (WGS) entry which is preliminary data.</text>
</comment>
<evidence type="ECO:0000256" key="1">
    <source>
        <dbReference type="SAM" id="MobiDB-lite"/>
    </source>
</evidence>
<sequence length="470" mass="50328">MPAKDRRVALPNTRSLAAIAAPKFATVPAARDDPASSPCISAGPFRALTRENTFAGSEKNPIGDGEKENDSTTDAARASRDKGKARQVNEFDDINSLPVPSDCTLAQALPYTQGAQAHKTASPPSRDPETSPSSIDTNEEHIRADVSAGESPESHNQQAAAEALAVFEVSLNTEPSKPEQVTCDNLQAQPERLVENGVQDTIDRAQDLSTTSGGVEQGNGNDDVSAPSTSNATHIGRIHCKRRHNFDSSEVSTNDQLGQVPNDPHRRKRQRQEQPAGGPPVLDGACHGNSDPSRASSSEPAPSDYYDYAEHGFWVPPFADQPRLRLHAVLPTDSLELSDNHDALSDLVALSEDASLLPRDYAQHGMWVPDLTQPQLRLLSPPFSPVERQDQGLPAPSHAPLVVGGPLMANISAAMAFGLPPIAAGLISSGGRCPWTHRDADEPCQQVFDLSQPDLAQQFRAHIEDLGGKL</sequence>
<name>A0A550C7M6_9AGAR</name>
<dbReference type="EMBL" id="VDMD01000020">
    <property type="protein sequence ID" value="TRM60801.1"/>
    <property type="molecule type" value="Genomic_DNA"/>
</dbReference>
<feature type="compositionally biased region" description="Low complexity" evidence="1">
    <location>
        <begin position="290"/>
        <end position="303"/>
    </location>
</feature>
<dbReference type="AlphaFoldDB" id="A0A550C7M6"/>
<dbReference type="Proteomes" id="UP000320762">
    <property type="component" value="Unassembled WGS sequence"/>
</dbReference>
<reference evidence="2 3" key="1">
    <citation type="journal article" date="2019" name="New Phytol.">
        <title>Comparative genomics reveals unique wood-decay strategies and fruiting body development in the Schizophyllaceae.</title>
        <authorList>
            <person name="Almasi E."/>
            <person name="Sahu N."/>
            <person name="Krizsan K."/>
            <person name="Balint B."/>
            <person name="Kovacs G.M."/>
            <person name="Kiss B."/>
            <person name="Cseklye J."/>
            <person name="Drula E."/>
            <person name="Henrissat B."/>
            <person name="Nagy I."/>
            <person name="Chovatia M."/>
            <person name="Adam C."/>
            <person name="LaButti K."/>
            <person name="Lipzen A."/>
            <person name="Riley R."/>
            <person name="Grigoriev I.V."/>
            <person name="Nagy L.G."/>
        </authorList>
    </citation>
    <scope>NUCLEOTIDE SEQUENCE [LARGE SCALE GENOMIC DNA]</scope>
    <source>
        <strain evidence="2 3">NL-1724</strain>
    </source>
</reference>
<feature type="compositionally biased region" description="Basic and acidic residues" evidence="1">
    <location>
        <begin position="77"/>
        <end position="89"/>
    </location>
</feature>
<feature type="compositionally biased region" description="Polar residues" evidence="1">
    <location>
        <begin position="209"/>
        <end position="233"/>
    </location>
</feature>
<gene>
    <name evidence="2" type="ORF">BD626DRAFT_632247</name>
</gene>
<evidence type="ECO:0000313" key="3">
    <source>
        <dbReference type="Proteomes" id="UP000320762"/>
    </source>
</evidence>
<keyword evidence="3" id="KW-1185">Reference proteome</keyword>
<protein>
    <submittedName>
        <fullName evidence="2">Uncharacterized protein</fullName>
    </submittedName>
</protein>
<organism evidence="2 3">
    <name type="scientific">Schizophyllum amplum</name>
    <dbReference type="NCBI Taxonomy" id="97359"/>
    <lineage>
        <taxon>Eukaryota</taxon>
        <taxon>Fungi</taxon>
        <taxon>Dikarya</taxon>
        <taxon>Basidiomycota</taxon>
        <taxon>Agaricomycotina</taxon>
        <taxon>Agaricomycetes</taxon>
        <taxon>Agaricomycetidae</taxon>
        <taxon>Agaricales</taxon>
        <taxon>Schizophyllaceae</taxon>
        <taxon>Schizophyllum</taxon>
    </lineage>
</organism>
<feature type="region of interest" description="Disordered" evidence="1">
    <location>
        <begin position="209"/>
        <end position="303"/>
    </location>
</feature>
<feature type="region of interest" description="Disordered" evidence="1">
    <location>
        <begin position="28"/>
        <end position="160"/>
    </location>
</feature>
<proteinExistence type="predicted"/>
<evidence type="ECO:0000313" key="2">
    <source>
        <dbReference type="EMBL" id="TRM60801.1"/>
    </source>
</evidence>
<feature type="compositionally biased region" description="Polar residues" evidence="1">
    <location>
        <begin position="248"/>
        <end position="259"/>
    </location>
</feature>